<comment type="caution">
    <text evidence="2">The sequence shown here is derived from an EMBL/GenBank/DDBJ whole genome shotgun (WGS) entry which is preliminary data.</text>
</comment>
<accession>A0ABN1EDD4</accession>
<dbReference type="SUPFAM" id="SSF52091">
    <property type="entry name" value="SpoIIaa-like"/>
    <property type="match status" value="1"/>
</dbReference>
<dbReference type="RefSeq" id="WP_009951051.1">
    <property type="nucleotide sequence ID" value="NZ_BAAAGS010000105.1"/>
</dbReference>
<dbReference type="Pfam" id="PF01740">
    <property type="entry name" value="STAS"/>
    <property type="match status" value="1"/>
</dbReference>
<dbReference type="PROSITE" id="PS50801">
    <property type="entry name" value="STAS"/>
    <property type="match status" value="1"/>
</dbReference>
<dbReference type="InterPro" id="IPR002645">
    <property type="entry name" value="STAS_dom"/>
</dbReference>
<organism evidence="2 3">
    <name type="scientific">Saccharopolyspora erythraea</name>
    <name type="common">Streptomyces erythraeus</name>
    <dbReference type="NCBI Taxonomy" id="1836"/>
    <lineage>
        <taxon>Bacteria</taxon>
        <taxon>Bacillati</taxon>
        <taxon>Actinomycetota</taxon>
        <taxon>Actinomycetes</taxon>
        <taxon>Pseudonocardiales</taxon>
        <taxon>Pseudonocardiaceae</taxon>
        <taxon>Saccharopolyspora</taxon>
    </lineage>
</organism>
<sequence length="142" mass="15224">MTTSPEQAGDIDTLDVAERAGRLSLHVDHYRPHTVVLTARGQLDATNVARFAEVLRSRLLTAIRAIVVDLQGLTFLGIPGLDVLGQAHLHASTHGQRLYLVADHPEVLRALRVAGLAHLAQHSSVETALDDAPDPARGGSHD</sequence>
<dbReference type="CDD" id="cd07043">
    <property type="entry name" value="STAS_anti-anti-sigma_factors"/>
    <property type="match status" value="1"/>
</dbReference>
<reference evidence="2 3" key="1">
    <citation type="journal article" date="2019" name="Int. J. Syst. Evol. Microbiol.">
        <title>The Global Catalogue of Microorganisms (GCM) 10K type strain sequencing project: providing services to taxonomists for standard genome sequencing and annotation.</title>
        <authorList>
            <consortium name="The Broad Institute Genomics Platform"/>
            <consortium name="The Broad Institute Genome Sequencing Center for Infectious Disease"/>
            <person name="Wu L."/>
            <person name="Ma J."/>
        </authorList>
    </citation>
    <scope>NUCLEOTIDE SEQUENCE [LARGE SCALE GENOMIC DNA]</scope>
    <source>
        <strain evidence="2 3">JCM 10303</strain>
    </source>
</reference>
<name>A0ABN1EDD4_SACER</name>
<proteinExistence type="predicted"/>
<keyword evidence="3" id="KW-1185">Reference proteome</keyword>
<evidence type="ECO:0000259" key="1">
    <source>
        <dbReference type="PROSITE" id="PS50801"/>
    </source>
</evidence>
<protein>
    <recommendedName>
        <fullName evidence="1">STAS domain-containing protein</fullName>
    </recommendedName>
</protein>
<evidence type="ECO:0000313" key="2">
    <source>
        <dbReference type="EMBL" id="GAA0563743.1"/>
    </source>
</evidence>
<gene>
    <name evidence="2" type="ORF">GCM10009533_69990</name>
</gene>
<dbReference type="Proteomes" id="UP001500729">
    <property type="component" value="Unassembled WGS sequence"/>
</dbReference>
<dbReference type="InterPro" id="IPR036513">
    <property type="entry name" value="STAS_dom_sf"/>
</dbReference>
<dbReference type="EMBL" id="BAAAGS010000105">
    <property type="protein sequence ID" value="GAA0563743.1"/>
    <property type="molecule type" value="Genomic_DNA"/>
</dbReference>
<evidence type="ECO:0000313" key="3">
    <source>
        <dbReference type="Proteomes" id="UP001500729"/>
    </source>
</evidence>
<dbReference type="PANTHER" id="PTHR33495:SF2">
    <property type="entry name" value="ANTI-SIGMA FACTOR ANTAGONIST TM_1081-RELATED"/>
    <property type="match status" value="1"/>
</dbReference>
<dbReference type="PANTHER" id="PTHR33495">
    <property type="entry name" value="ANTI-SIGMA FACTOR ANTAGONIST TM_1081-RELATED-RELATED"/>
    <property type="match status" value="1"/>
</dbReference>
<dbReference type="Gene3D" id="3.30.750.24">
    <property type="entry name" value="STAS domain"/>
    <property type="match status" value="1"/>
</dbReference>
<feature type="domain" description="STAS" evidence="1">
    <location>
        <begin position="32"/>
        <end position="136"/>
    </location>
</feature>